<keyword evidence="2 5" id="KW-0812">Transmembrane</keyword>
<evidence type="ECO:0000313" key="7">
    <source>
        <dbReference type="Proteomes" id="UP000220111"/>
    </source>
</evidence>
<feature type="transmembrane region" description="Helical" evidence="5">
    <location>
        <begin position="59"/>
        <end position="81"/>
    </location>
</feature>
<comment type="caution">
    <text evidence="6">The sequence shown here is derived from an EMBL/GenBank/DDBJ whole genome shotgun (WGS) entry which is preliminary data.</text>
</comment>
<evidence type="ECO:0000256" key="3">
    <source>
        <dbReference type="ARBA" id="ARBA00022989"/>
    </source>
</evidence>
<organism evidence="6 7">
    <name type="scientific">Bacillus wiedmannii</name>
    <dbReference type="NCBI Taxonomy" id="1890302"/>
    <lineage>
        <taxon>Bacteria</taxon>
        <taxon>Bacillati</taxon>
        <taxon>Bacillota</taxon>
        <taxon>Bacilli</taxon>
        <taxon>Bacillales</taxon>
        <taxon>Bacillaceae</taxon>
        <taxon>Bacillus</taxon>
        <taxon>Bacillus cereus group</taxon>
    </lineage>
</organism>
<evidence type="ECO:0000256" key="5">
    <source>
        <dbReference type="SAM" id="Phobius"/>
    </source>
</evidence>
<comment type="subcellular location">
    <subcellularLocation>
        <location evidence="1">Membrane</location>
        <topology evidence="1">Multi-pass membrane protein</topology>
    </subcellularLocation>
</comment>
<dbReference type="Pfam" id="PF01943">
    <property type="entry name" value="Polysacc_synt"/>
    <property type="match status" value="1"/>
</dbReference>
<reference evidence="6 7" key="1">
    <citation type="submission" date="2017-09" db="EMBL/GenBank/DDBJ databases">
        <title>Large-scale bioinformatics analysis of Bacillus genomes uncovers conserved roles of natural products in bacterial physiology.</title>
        <authorList>
            <consortium name="Agbiome Team Llc"/>
            <person name="Bleich R.M."/>
            <person name="Grubbs K.J."/>
            <person name="Santa Maria K.C."/>
            <person name="Allen S.E."/>
            <person name="Farag S."/>
            <person name="Shank E.A."/>
            <person name="Bowers A."/>
        </authorList>
    </citation>
    <scope>NUCLEOTIDE SEQUENCE [LARGE SCALE GENOMIC DNA]</scope>
    <source>
        <strain evidence="6 7">AFS098222</strain>
    </source>
</reference>
<dbReference type="InterPro" id="IPR002797">
    <property type="entry name" value="Polysacc_synth"/>
</dbReference>
<feature type="transmembrane region" description="Helical" evidence="5">
    <location>
        <begin position="312"/>
        <end position="337"/>
    </location>
</feature>
<dbReference type="RefSeq" id="WP_048560313.1">
    <property type="nucleotide sequence ID" value="NZ_CP133557.1"/>
</dbReference>
<evidence type="ECO:0000256" key="4">
    <source>
        <dbReference type="ARBA" id="ARBA00023136"/>
    </source>
</evidence>
<feature type="transmembrane region" description="Helical" evidence="5">
    <location>
        <begin position="376"/>
        <end position="395"/>
    </location>
</feature>
<feature type="transmembrane region" description="Helical" evidence="5">
    <location>
        <begin position="349"/>
        <end position="369"/>
    </location>
</feature>
<evidence type="ECO:0000313" key="6">
    <source>
        <dbReference type="EMBL" id="PDY43114.1"/>
    </source>
</evidence>
<feature type="transmembrane region" description="Helical" evidence="5">
    <location>
        <begin position="163"/>
        <end position="182"/>
    </location>
</feature>
<protein>
    <submittedName>
        <fullName evidence="6">Flippase</fullName>
    </submittedName>
</protein>
<dbReference type="GO" id="GO:0016020">
    <property type="term" value="C:membrane"/>
    <property type="evidence" value="ECO:0007669"/>
    <property type="project" value="UniProtKB-SubCell"/>
</dbReference>
<dbReference type="AlphaFoldDB" id="A0A2A7BXK2"/>
<feature type="transmembrane region" description="Helical" evidence="5">
    <location>
        <begin position="188"/>
        <end position="209"/>
    </location>
</feature>
<feature type="transmembrane region" description="Helical" evidence="5">
    <location>
        <begin position="268"/>
        <end position="291"/>
    </location>
</feature>
<dbReference type="PANTHER" id="PTHR43424">
    <property type="entry name" value="LOCUS PUTATIVE PROTEIN 1-RELATED"/>
    <property type="match status" value="1"/>
</dbReference>
<accession>A0A2A7BXK2</accession>
<feature type="transmembrane region" description="Helical" evidence="5">
    <location>
        <begin position="401"/>
        <end position="422"/>
    </location>
</feature>
<dbReference type="CDD" id="cd13128">
    <property type="entry name" value="MATE_Wzx_like"/>
    <property type="match status" value="1"/>
</dbReference>
<gene>
    <name evidence="6" type="ORF">COO17_02580</name>
</gene>
<dbReference type="EMBL" id="NVPQ01000006">
    <property type="protein sequence ID" value="PDY43114.1"/>
    <property type="molecule type" value="Genomic_DNA"/>
</dbReference>
<feature type="transmembrane region" description="Helical" evidence="5">
    <location>
        <begin position="35"/>
        <end position="53"/>
    </location>
</feature>
<keyword evidence="4 5" id="KW-0472">Membrane</keyword>
<evidence type="ECO:0000256" key="2">
    <source>
        <dbReference type="ARBA" id="ARBA00022692"/>
    </source>
</evidence>
<feature type="transmembrane region" description="Helical" evidence="5">
    <location>
        <begin position="101"/>
        <end position="123"/>
    </location>
</feature>
<feature type="transmembrane region" description="Helical" evidence="5">
    <location>
        <begin position="129"/>
        <end position="151"/>
    </location>
</feature>
<evidence type="ECO:0000256" key="1">
    <source>
        <dbReference type="ARBA" id="ARBA00004141"/>
    </source>
</evidence>
<name>A0A2A7BXK2_9BACI</name>
<keyword evidence="3 5" id="KW-1133">Transmembrane helix</keyword>
<sequence>MKVKNIIALSYKRIKGNEVAAKIIGNASWLVGDKVFNMVIGVFVMALVARYLGPENYGLYNYALAFVTLFTALSTLGLETLSVKSILHQEEEEGTILYTSLILRVLGGIVVVFLASISVRMLAPNEPLIHLLVMIMSFTMIIKSLEVIEYWIQAYQKSKISSLIRMGAYVFSALLKIAFVFFNGNLMHLALIYTSDALIVGIALVIAYFKNRTSHTKWKFKFQYAKKVLSKSWYLILSGLMVTLYMQIDKVMLGSMLTNKKELGMYSAATQIASMWYFVPLAVITSFQPIIMKKKLQSHNSYINSMQTLYSIVAWIGIVFGICMILFSDLIVAILYGHEYKHAANIVTISVWAGTFATLGSARSIWLLVENLQKYTLLYTSAGLIINVGLNYLLIPNYGGFGAAFATLIAQAFANIFVLAFFKKTRISSIMIIKAFSPKYLFNVRKL</sequence>
<dbReference type="InterPro" id="IPR052556">
    <property type="entry name" value="PolySynth_Transporter"/>
</dbReference>
<feature type="transmembrane region" description="Helical" evidence="5">
    <location>
        <begin position="229"/>
        <end position="248"/>
    </location>
</feature>
<proteinExistence type="predicted"/>
<dbReference type="Proteomes" id="UP000220111">
    <property type="component" value="Unassembled WGS sequence"/>
</dbReference>
<dbReference type="PANTHER" id="PTHR43424:SF1">
    <property type="entry name" value="LOCUS PUTATIVE PROTEIN 1-RELATED"/>
    <property type="match status" value="1"/>
</dbReference>